<dbReference type="InterPro" id="IPR051396">
    <property type="entry name" value="Bact_Antivir_Def_Nuclease"/>
</dbReference>
<comment type="caution">
    <text evidence="2">The sequence shown here is derived from an EMBL/GenBank/DDBJ whole genome shotgun (WGS) entry which is preliminary data.</text>
</comment>
<name>A0ABT7IFR9_9GAMM</name>
<protein>
    <submittedName>
        <fullName evidence="2">AAA family ATPase</fullName>
    </submittedName>
</protein>
<gene>
    <name evidence="2" type="ORF">QPM17_17845</name>
</gene>
<proteinExistence type="predicted"/>
<dbReference type="PANTHER" id="PTHR43581:SF4">
    <property type="entry name" value="ATP_GTP PHOSPHATASE"/>
    <property type="match status" value="1"/>
</dbReference>
<feature type="domain" description="ATPase AAA-type core" evidence="1">
    <location>
        <begin position="359"/>
        <end position="472"/>
    </location>
</feature>
<evidence type="ECO:0000313" key="3">
    <source>
        <dbReference type="Proteomes" id="UP001227964"/>
    </source>
</evidence>
<dbReference type="Proteomes" id="UP001227964">
    <property type="component" value="Unassembled WGS sequence"/>
</dbReference>
<evidence type="ECO:0000313" key="2">
    <source>
        <dbReference type="EMBL" id="MDL0433010.1"/>
    </source>
</evidence>
<dbReference type="RefSeq" id="WP_285392439.1">
    <property type="nucleotide sequence ID" value="NZ_JASSVS010000011.1"/>
</dbReference>
<dbReference type="Gene3D" id="3.40.50.300">
    <property type="entry name" value="P-loop containing nucleotide triphosphate hydrolases"/>
    <property type="match status" value="2"/>
</dbReference>
<reference evidence="2 3" key="1">
    <citation type="submission" date="2023-06" db="EMBL/GenBank/DDBJ databases">
        <title>Marinobacter azerbaijanicus a moderately halophilic, isolated from Urmia Lake in Azerbaijan region of Iran.</title>
        <authorList>
            <person name="Sanchez-Porro C."/>
            <person name="Aghdam E.M."/>
            <person name="Saheb S.M."/>
            <person name="Tarhriz V."/>
            <person name="Kazemi E."/>
            <person name="Ammozegar M.A."/>
            <person name="Ventosa A."/>
            <person name="Hejazi M.S."/>
        </authorList>
    </citation>
    <scope>NUCLEOTIDE SEQUENCE [LARGE SCALE GENOMIC DNA]</scope>
    <source>
        <strain evidence="2 3">TBZ242</strain>
    </source>
</reference>
<dbReference type="SUPFAM" id="SSF52540">
    <property type="entry name" value="P-loop containing nucleoside triphosphate hydrolases"/>
    <property type="match status" value="1"/>
</dbReference>
<accession>A0ABT7IFR9</accession>
<dbReference type="InterPro" id="IPR003959">
    <property type="entry name" value="ATPase_AAA_core"/>
</dbReference>
<dbReference type="Pfam" id="PF13304">
    <property type="entry name" value="AAA_21"/>
    <property type="match status" value="1"/>
</dbReference>
<dbReference type="PANTHER" id="PTHR43581">
    <property type="entry name" value="ATP/GTP PHOSPHATASE"/>
    <property type="match status" value="1"/>
</dbReference>
<dbReference type="InterPro" id="IPR027417">
    <property type="entry name" value="P-loop_NTPase"/>
</dbReference>
<evidence type="ECO:0000259" key="1">
    <source>
        <dbReference type="Pfam" id="PF13304"/>
    </source>
</evidence>
<keyword evidence="3" id="KW-1185">Reference proteome</keyword>
<dbReference type="EMBL" id="JASSVS010000011">
    <property type="protein sequence ID" value="MDL0433010.1"/>
    <property type="molecule type" value="Genomic_DNA"/>
</dbReference>
<sequence length="567" mass="64536">MRLLSLTLHGQYKGLKDQTFDFSQTTGNVFAVIGLNGSGKSQFFELISETLAYLERWCREDFTTKKGLGFGVTIQYEWDFRYEPFVRVRPNGIADDAHTVKLSVSVGRLGNVSASWFRDNDWEELRDASTIPIPNIVGYASGLNENLQRSFMKNAVQQFEVRRISARRQKELSGDIDEYDQSDINQRYVEKYPHLFKAQTGEAFEQGGFLDVNEVNSRASHFVYLDYDNVTLLLLSLSVLPPEAVGELFKELAFKYPSKAVLSYDFRSGVVYEDSIKDVQLLTRIAGVDNFSPVGQRSTDAQYESYELDYLSGQITLDLRDRDVLEGLRESNYGNPYTLFGRLFKLQQLGVKNWPYPARQILKKDDFLGTVKKPLKTPLPLHVSTLLLADEAGREVSFDDLSDGEAQMMQVLAATKVFSASQALMLFDEPETHLNPSWRTYFHHHLSKAVFKTGDSQTISQLFISTHSPFMVSSLKQENVFLFERKENHVISMEPASSQTYGASFDLLIKDFYGLRSLVSQSVIEEVKKRLPKNLDDGEGAVEALRWIEANLGESMEKAYLLRKLQN</sequence>
<organism evidence="2 3">
    <name type="scientific">Marinobacter azerbaijanicus</name>
    <dbReference type="NCBI Taxonomy" id="3050455"/>
    <lineage>
        <taxon>Bacteria</taxon>
        <taxon>Pseudomonadati</taxon>
        <taxon>Pseudomonadota</taxon>
        <taxon>Gammaproteobacteria</taxon>
        <taxon>Pseudomonadales</taxon>
        <taxon>Marinobacteraceae</taxon>
        <taxon>Marinobacter</taxon>
    </lineage>
</organism>